<feature type="domain" description="F-box" evidence="1">
    <location>
        <begin position="3"/>
        <end position="48"/>
    </location>
</feature>
<dbReference type="EMBL" id="LYCR01000007">
    <property type="protein sequence ID" value="OGM49715.1"/>
    <property type="molecule type" value="Genomic_DNA"/>
</dbReference>
<evidence type="ECO:0000313" key="2">
    <source>
        <dbReference type="EMBL" id="OGM49715.1"/>
    </source>
</evidence>
<reference evidence="2 3" key="1">
    <citation type="journal article" date="2016" name="Genome Biol. Evol.">
        <title>Draft genome sequence of an aflatoxigenic Aspergillus species, A. bombycis.</title>
        <authorList>
            <person name="Moore G.G."/>
            <person name="Mack B.M."/>
            <person name="Beltz S.B."/>
            <person name="Gilbert M.K."/>
        </authorList>
    </citation>
    <scope>NUCLEOTIDE SEQUENCE [LARGE SCALE GENOMIC DNA]</scope>
    <source>
        <strain evidence="3">NRRL 26010</strain>
    </source>
</reference>
<evidence type="ECO:0000313" key="3">
    <source>
        <dbReference type="Proteomes" id="UP000179179"/>
    </source>
</evidence>
<comment type="caution">
    <text evidence="2">The sequence shown here is derived from an EMBL/GenBank/DDBJ whole genome shotgun (WGS) entry which is preliminary data.</text>
</comment>
<protein>
    <recommendedName>
        <fullName evidence="1">F-box domain-containing protein</fullName>
    </recommendedName>
</protein>
<dbReference type="InterPro" id="IPR001810">
    <property type="entry name" value="F-box_dom"/>
</dbReference>
<sequence length="652" mass="73382">MAPLTLDSLPMELIETVINFLDFQDLCALRLTAHGISVKSSNGRFRQNLKSKRLHIAQAPLEDFAHFTQPGQVGCVLQHLTLSDFGVANASDKCLEAAKLLVQGMENLRQNTSHGGLISLSLSLHEPIDSELEEAEHATAKLFDLVMLALSNSKLSVQIVDIFAKCFPIRCALACGEIMAVMEKADLSSTFRECKELCLSLSHWLRDLDEHYESPLSFDQARDHTRFICDFVNMFPVLEELHLAWVYYDLAYTDAIQEEAHFFNRIANSCPFPLLKKCTFHNIRTTEAALLQFLKNVQLASLSMEKVYLVSGRMLCILFLLFWKQSSARIPPATPSGTLQPLPFGLAYNANHTLNSRGDPDCAGSFDASSCEPICSPSSFHCSKGLRSRSYQDWFHNATDGNYTESDSGPKLFLGKRAFKTLTLAEVRKYVANSYEQPDPYFGQPLEIIQFDDDGESTDDSGTQQVIFGSEPFQIGTDSLTGCTIVTVVSKRAVYMGHYWENPSWGNAPKFTRNVLNFIAGRTPRSGVGPTLDPELFNAPDDDTRIYLMHPRLGQKEHKSPYKSPRYWKKFEELKNLLNTELLPGAATASWFYITAEMSREVPAYRRHAIFQYDPVAHGRNKKGWRLFYEDHYFDDTNPPPGPESADGTPDL</sequence>
<name>A0A1F8AED6_9EURO</name>
<keyword evidence="3" id="KW-1185">Reference proteome</keyword>
<gene>
    <name evidence="2" type="ORF">ABOM_001885</name>
</gene>
<evidence type="ECO:0000259" key="1">
    <source>
        <dbReference type="PROSITE" id="PS50181"/>
    </source>
</evidence>
<dbReference type="OrthoDB" id="3886018at2759"/>
<accession>A0A1F8AED6</accession>
<dbReference type="PROSITE" id="PS50181">
    <property type="entry name" value="FBOX"/>
    <property type="match status" value="1"/>
</dbReference>
<organism evidence="2 3">
    <name type="scientific">Aspergillus bombycis</name>
    <dbReference type="NCBI Taxonomy" id="109264"/>
    <lineage>
        <taxon>Eukaryota</taxon>
        <taxon>Fungi</taxon>
        <taxon>Dikarya</taxon>
        <taxon>Ascomycota</taxon>
        <taxon>Pezizomycotina</taxon>
        <taxon>Eurotiomycetes</taxon>
        <taxon>Eurotiomycetidae</taxon>
        <taxon>Eurotiales</taxon>
        <taxon>Aspergillaceae</taxon>
        <taxon>Aspergillus</taxon>
    </lineage>
</organism>
<dbReference type="RefSeq" id="XP_022393432.1">
    <property type="nucleotide sequence ID" value="XM_022529015.1"/>
</dbReference>
<dbReference type="GeneID" id="34445275"/>
<dbReference type="AlphaFoldDB" id="A0A1F8AED6"/>
<proteinExistence type="predicted"/>
<dbReference type="Proteomes" id="UP000179179">
    <property type="component" value="Unassembled WGS sequence"/>
</dbReference>